<reference evidence="2" key="1">
    <citation type="submission" date="2023-03" db="EMBL/GenBank/DDBJ databases">
        <title>Massive genome expansion in bonnet fungi (Mycena s.s.) driven by repeated elements and novel gene families across ecological guilds.</title>
        <authorList>
            <consortium name="Lawrence Berkeley National Laboratory"/>
            <person name="Harder C.B."/>
            <person name="Miyauchi S."/>
            <person name="Viragh M."/>
            <person name="Kuo A."/>
            <person name="Thoen E."/>
            <person name="Andreopoulos B."/>
            <person name="Lu D."/>
            <person name="Skrede I."/>
            <person name="Drula E."/>
            <person name="Henrissat B."/>
            <person name="Morin E."/>
            <person name="Kohler A."/>
            <person name="Barry K."/>
            <person name="LaButti K."/>
            <person name="Morin E."/>
            <person name="Salamov A."/>
            <person name="Lipzen A."/>
            <person name="Mereny Z."/>
            <person name="Hegedus B."/>
            <person name="Baldrian P."/>
            <person name="Stursova M."/>
            <person name="Weitz H."/>
            <person name="Taylor A."/>
            <person name="Grigoriev I.V."/>
            <person name="Nagy L.G."/>
            <person name="Martin F."/>
            <person name="Kauserud H."/>
        </authorList>
    </citation>
    <scope>NUCLEOTIDE SEQUENCE</scope>
    <source>
        <strain evidence="2">CBHHK182m</strain>
    </source>
</reference>
<gene>
    <name evidence="2" type="ORF">B0H16DRAFT_1559438</name>
</gene>
<evidence type="ECO:0000313" key="2">
    <source>
        <dbReference type="EMBL" id="KAJ7744900.1"/>
    </source>
</evidence>
<feature type="region of interest" description="Disordered" evidence="1">
    <location>
        <begin position="1"/>
        <end position="82"/>
    </location>
</feature>
<evidence type="ECO:0000313" key="3">
    <source>
        <dbReference type="Proteomes" id="UP001215598"/>
    </source>
</evidence>
<sequence>MSSAGLSRRRAPTSSASTQPNDDDGPNPSSPPSPSPAPTSTNTGDAAATAPAMQARRLEAARASPTTRATSSWSSEVGGAVPRLTLMEEVLLLGIKDQQGYLSS</sequence>
<feature type="compositionally biased region" description="Low complexity" evidence="1">
    <location>
        <begin position="38"/>
        <end position="75"/>
    </location>
</feature>
<dbReference type="InterPro" id="IPR038261">
    <property type="entry name" value="GPP34-like_sf"/>
</dbReference>
<organism evidence="2 3">
    <name type="scientific">Mycena metata</name>
    <dbReference type="NCBI Taxonomy" id="1033252"/>
    <lineage>
        <taxon>Eukaryota</taxon>
        <taxon>Fungi</taxon>
        <taxon>Dikarya</taxon>
        <taxon>Basidiomycota</taxon>
        <taxon>Agaricomycotina</taxon>
        <taxon>Agaricomycetes</taxon>
        <taxon>Agaricomycetidae</taxon>
        <taxon>Agaricales</taxon>
        <taxon>Marasmiineae</taxon>
        <taxon>Mycenaceae</taxon>
        <taxon>Mycena</taxon>
    </lineage>
</organism>
<dbReference type="AlphaFoldDB" id="A0AAD7ILF9"/>
<dbReference type="EMBL" id="JARKIB010000085">
    <property type="protein sequence ID" value="KAJ7744900.1"/>
    <property type="molecule type" value="Genomic_DNA"/>
</dbReference>
<name>A0AAD7ILF9_9AGAR</name>
<proteinExistence type="predicted"/>
<evidence type="ECO:0000256" key="1">
    <source>
        <dbReference type="SAM" id="MobiDB-lite"/>
    </source>
</evidence>
<dbReference type="Gene3D" id="1.10.3630.10">
    <property type="entry name" value="yeast vps74-n-term truncation variant domain like"/>
    <property type="match status" value="1"/>
</dbReference>
<comment type="caution">
    <text evidence="2">The sequence shown here is derived from an EMBL/GenBank/DDBJ whole genome shotgun (WGS) entry which is preliminary data.</text>
</comment>
<dbReference type="Proteomes" id="UP001215598">
    <property type="component" value="Unassembled WGS sequence"/>
</dbReference>
<feature type="compositionally biased region" description="Pro residues" evidence="1">
    <location>
        <begin position="28"/>
        <end position="37"/>
    </location>
</feature>
<keyword evidence="3" id="KW-1185">Reference proteome</keyword>
<protein>
    <submittedName>
        <fullName evidence="2">Uncharacterized protein</fullName>
    </submittedName>
</protein>
<accession>A0AAD7ILF9</accession>